<accession>K0NHA8</accession>
<gene>
    <name evidence="1" type="ordered locus">TOL2_C02170</name>
</gene>
<protein>
    <submittedName>
        <fullName evidence="1">Conserved uncharacterized protein</fullName>
    </submittedName>
</protein>
<dbReference type="InterPro" id="IPR019613">
    <property type="entry name" value="DUF4198"/>
</dbReference>
<evidence type="ECO:0000313" key="2">
    <source>
        <dbReference type="Proteomes" id="UP000007347"/>
    </source>
</evidence>
<name>K0NHA8_DESTT</name>
<dbReference type="OrthoDB" id="4219at2"/>
<dbReference type="AlphaFoldDB" id="K0NHA8"/>
<keyword evidence="2" id="KW-1185">Reference proteome</keyword>
<dbReference type="EMBL" id="FO203503">
    <property type="protein sequence ID" value="CCK78387.1"/>
    <property type="molecule type" value="Genomic_DNA"/>
</dbReference>
<dbReference type="STRING" id="651182.TOL2_C02170"/>
<dbReference type="KEGG" id="dto:TOL2_C02170"/>
<dbReference type="Pfam" id="PF10670">
    <property type="entry name" value="DUF4198"/>
    <property type="match status" value="1"/>
</dbReference>
<dbReference type="HOGENOM" id="CLU_089873_0_0_7"/>
<sequence>MFKTCKFKTYNFFLFSLISCFVCLPSVLAHEFIIKPVLMSVEPGEKVPFSVISAHVFMVSQEMEPADKVEVSMIKGDAVTPLKLTSNPILMSQDGIVLCKEHGYSILAGHRKGMIWTQTTQGYKQGGKKGLKNVVSASKKYEKFCKTIIRAGKADNGYGKIINDKLEIVPLTDPGTVKINTEMEFKIIYDGKPFSTDVFATYDGFSANPNTYAYFTQCNSQGIAKVKITHPGNWMVRIQTESKQAGQDYDIHVMRAILVFEVK</sequence>
<dbReference type="RefSeq" id="WP_014955744.1">
    <property type="nucleotide sequence ID" value="NC_018645.1"/>
</dbReference>
<reference evidence="1 2" key="1">
    <citation type="journal article" date="2013" name="Environ. Microbiol.">
        <title>Complete genome, catabolic sub-proteomes and key-metabolites of Desulfobacula toluolica Tol2, a marine, aromatic compound-degrading, sulfate-reducing bacterium.</title>
        <authorList>
            <person name="Wohlbrand L."/>
            <person name="Jacob J.H."/>
            <person name="Kube M."/>
            <person name="Mussmann M."/>
            <person name="Jarling R."/>
            <person name="Beck A."/>
            <person name="Amann R."/>
            <person name="Wilkes H."/>
            <person name="Reinhardt R."/>
            <person name="Rabus R."/>
        </authorList>
    </citation>
    <scope>NUCLEOTIDE SEQUENCE [LARGE SCALE GENOMIC DNA]</scope>
    <source>
        <strain evidence="2">DSM 7467 / Tol2</strain>
    </source>
</reference>
<proteinExistence type="predicted"/>
<dbReference type="PROSITE" id="PS51257">
    <property type="entry name" value="PROKAR_LIPOPROTEIN"/>
    <property type="match status" value="1"/>
</dbReference>
<organism evidence="1 2">
    <name type="scientific">Desulfobacula toluolica (strain DSM 7467 / Tol2)</name>
    <dbReference type="NCBI Taxonomy" id="651182"/>
    <lineage>
        <taxon>Bacteria</taxon>
        <taxon>Pseudomonadati</taxon>
        <taxon>Thermodesulfobacteriota</taxon>
        <taxon>Desulfobacteria</taxon>
        <taxon>Desulfobacterales</taxon>
        <taxon>Desulfobacteraceae</taxon>
        <taxon>Desulfobacula</taxon>
    </lineage>
</organism>
<evidence type="ECO:0000313" key="1">
    <source>
        <dbReference type="EMBL" id="CCK78387.1"/>
    </source>
</evidence>
<dbReference type="Proteomes" id="UP000007347">
    <property type="component" value="Chromosome"/>
</dbReference>